<comment type="catalytic activity">
    <reaction evidence="9">
        <text>a long chain fatty alcohol + a fatty acyl-CoA = a long-chain alcohol wax ester + CoA</text>
        <dbReference type="Rhea" id="RHEA:38443"/>
        <dbReference type="ChEBI" id="CHEBI:17135"/>
        <dbReference type="ChEBI" id="CHEBI:57287"/>
        <dbReference type="ChEBI" id="CHEBI:77636"/>
        <dbReference type="ChEBI" id="CHEBI:235323"/>
        <dbReference type="EC" id="2.3.1.75"/>
    </reaction>
</comment>
<proteinExistence type="inferred from homology"/>
<evidence type="ECO:0000256" key="9">
    <source>
        <dbReference type="ARBA" id="ARBA00047604"/>
    </source>
</evidence>
<dbReference type="GO" id="GO:0005886">
    <property type="term" value="C:plasma membrane"/>
    <property type="evidence" value="ECO:0007669"/>
    <property type="project" value="UniProtKB-SubCell"/>
</dbReference>
<evidence type="ECO:0000256" key="3">
    <source>
        <dbReference type="ARBA" id="ARBA00004771"/>
    </source>
</evidence>
<keyword evidence="5" id="KW-0808">Transferase</keyword>
<keyword evidence="6" id="KW-0256">Endoplasmic reticulum</keyword>
<dbReference type="GO" id="GO:0005789">
    <property type="term" value="C:endoplasmic reticulum membrane"/>
    <property type="evidence" value="ECO:0007669"/>
    <property type="project" value="UniProtKB-SubCell"/>
</dbReference>
<dbReference type="Pfam" id="PF06974">
    <property type="entry name" value="WS_DGAT_C"/>
    <property type="match status" value="1"/>
</dbReference>
<dbReference type="AlphaFoldDB" id="A0A9Q0K829"/>
<dbReference type="GO" id="GO:0047196">
    <property type="term" value="F:long-chain-alcohol O-fatty-acyltransferase activity"/>
    <property type="evidence" value="ECO:0007669"/>
    <property type="project" value="UniProtKB-EC"/>
</dbReference>
<comment type="caution">
    <text evidence="13">The sequence shown here is derived from an EMBL/GenBank/DDBJ whole genome shotgun (WGS) entry which is preliminary data.</text>
</comment>
<evidence type="ECO:0000259" key="12">
    <source>
        <dbReference type="Pfam" id="PF06974"/>
    </source>
</evidence>
<evidence type="ECO:0000256" key="6">
    <source>
        <dbReference type="ARBA" id="ARBA00022824"/>
    </source>
</evidence>
<dbReference type="InterPro" id="IPR045034">
    <property type="entry name" value="O-acyltransferase_WSD1-like"/>
</dbReference>
<evidence type="ECO:0008006" key="15">
    <source>
        <dbReference type="Google" id="ProtNLM"/>
    </source>
</evidence>
<sequence>MAEELLPPLSPLSQSFNTPIMPFTIIVVLEFEKPFNKSQIIEILRDLLIPISPRFSCIIFTDNDGVKRWKKVDLTIEDHIIIPTFPSGSSSLQDCNDKHFFEYLSQISMDQLPQNQPPWEVHAIMYPTSNATMSLVFRLNHALGDGYSLMSTLFSSFKRVDDPLLPITFPVASSSSPSSYGRMNSLSKVSSFISRCVNTVSDSIMTLLQGMFLEDDKTVIRSVTPRLEFVPRTILSVTFDLDEIRQVKNIVGGTVNDVIIGLISFTIRLYMQKLESVSGNKRVSALVMMNMRMLKGYQNVEDLSKANEWGNQFGLLIISLPLFSDSKNVSPLEFIIQAKKEMRKKMNLASIHFSAILMNILKNIMGSKAVAGLMYSTGKNTSLGISNIIGPMQKVALADNPLNGFYFTVGGVPQSLNFTVMSYMGKLRVITISQKGFIDSELLISCMKEAYGNILEETHKKRAAESS</sequence>
<comment type="similarity">
    <text evidence="8">In the N-terminal section; belongs to the long-chain O-acyltransferase family.</text>
</comment>
<feature type="domain" description="O-acyltransferase WSD1 C-terminal" evidence="12">
    <location>
        <begin position="309"/>
        <end position="453"/>
    </location>
</feature>
<name>A0A9Q0K829_9MAGN</name>
<evidence type="ECO:0000256" key="7">
    <source>
        <dbReference type="ARBA" id="ARBA00023315"/>
    </source>
</evidence>
<evidence type="ECO:0000256" key="10">
    <source>
        <dbReference type="ARBA" id="ARBA00048109"/>
    </source>
</evidence>
<evidence type="ECO:0000256" key="8">
    <source>
        <dbReference type="ARBA" id="ARBA00024360"/>
    </source>
</evidence>
<dbReference type="OrthoDB" id="619536at2759"/>
<comment type="subcellular location">
    <subcellularLocation>
        <location evidence="1">Cell membrane</location>
        <topology evidence="1">Single-pass membrane protein</topology>
    </subcellularLocation>
    <subcellularLocation>
        <location evidence="2">Endoplasmic reticulum membrane</location>
    </subcellularLocation>
</comment>
<keyword evidence="7" id="KW-0012">Acyltransferase</keyword>
<evidence type="ECO:0000313" key="14">
    <source>
        <dbReference type="Proteomes" id="UP001141806"/>
    </source>
</evidence>
<dbReference type="EMBL" id="JAMYWD010000007">
    <property type="protein sequence ID" value="KAJ4965603.1"/>
    <property type="molecule type" value="Genomic_DNA"/>
</dbReference>
<evidence type="ECO:0000256" key="4">
    <source>
        <dbReference type="ARBA" id="ARBA00005189"/>
    </source>
</evidence>
<comment type="pathway">
    <text evidence="3">Glycerolipid metabolism; triacylglycerol biosynthesis.</text>
</comment>
<evidence type="ECO:0000256" key="2">
    <source>
        <dbReference type="ARBA" id="ARBA00004586"/>
    </source>
</evidence>
<dbReference type="InterPro" id="IPR009721">
    <property type="entry name" value="O-acyltransferase_WSD1_C"/>
</dbReference>
<comment type="pathway">
    <text evidence="4">Lipid metabolism.</text>
</comment>
<dbReference type="Pfam" id="PF03007">
    <property type="entry name" value="WS_DGAT_cat"/>
    <property type="match status" value="1"/>
</dbReference>
<keyword evidence="14" id="KW-1185">Reference proteome</keyword>
<evidence type="ECO:0000259" key="11">
    <source>
        <dbReference type="Pfam" id="PF03007"/>
    </source>
</evidence>
<evidence type="ECO:0000313" key="13">
    <source>
        <dbReference type="EMBL" id="KAJ4965603.1"/>
    </source>
</evidence>
<protein>
    <recommendedName>
        <fullName evidence="15">Diacylglycerol O-acyltransferase</fullName>
    </recommendedName>
</protein>
<gene>
    <name evidence="13" type="ORF">NE237_017452</name>
</gene>
<feature type="domain" description="O-acyltransferase WSD1-like N-terminal" evidence="11">
    <location>
        <begin position="97"/>
        <end position="259"/>
    </location>
</feature>
<accession>A0A9Q0K829</accession>
<dbReference type="GO" id="GO:0004144">
    <property type="term" value="F:diacylglycerol O-acyltransferase activity"/>
    <property type="evidence" value="ECO:0007669"/>
    <property type="project" value="UniProtKB-EC"/>
</dbReference>
<dbReference type="PANTHER" id="PTHR31650">
    <property type="entry name" value="O-ACYLTRANSFERASE (WSD1-LIKE) FAMILY PROTEIN"/>
    <property type="match status" value="1"/>
</dbReference>
<dbReference type="PANTHER" id="PTHR31650:SF34">
    <property type="entry name" value="O-ACYLTRANSFERASE WSD1-LIKE ISOFORM X1"/>
    <property type="match status" value="1"/>
</dbReference>
<organism evidence="13 14">
    <name type="scientific">Protea cynaroides</name>
    <dbReference type="NCBI Taxonomy" id="273540"/>
    <lineage>
        <taxon>Eukaryota</taxon>
        <taxon>Viridiplantae</taxon>
        <taxon>Streptophyta</taxon>
        <taxon>Embryophyta</taxon>
        <taxon>Tracheophyta</taxon>
        <taxon>Spermatophyta</taxon>
        <taxon>Magnoliopsida</taxon>
        <taxon>Proteales</taxon>
        <taxon>Proteaceae</taxon>
        <taxon>Protea</taxon>
    </lineage>
</organism>
<dbReference type="InterPro" id="IPR004255">
    <property type="entry name" value="O-acyltransferase_WSD1_N"/>
</dbReference>
<comment type="catalytic activity">
    <reaction evidence="10">
        <text>an acyl-CoA + a 1,2-diacyl-sn-glycerol = a triacyl-sn-glycerol + CoA</text>
        <dbReference type="Rhea" id="RHEA:10868"/>
        <dbReference type="ChEBI" id="CHEBI:17815"/>
        <dbReference type="ChEBI" id="CHEBI:57287"/>
        <dbReference type="ChEBI" id="CHEBI:58342"/>
        <dbReference type="ChEBI" id="CHEBI:64615"/>
        <dbReference type="EC" id="2.3.1.20"/>
    </reaction>
</comment>
<evidence type="ECO:0000256" key="5">
    <source>
        <dbReference type="ARBA" id="ARBA00022679"/>
    </source>
</evidence>
<evidence type="ECO:0000256" key="1">
    <source>
        <dbReference type="ARBA" id="ARBA00004162"/>
    </source>
</evidence>
<dbReference type="Proteomes" id="UP001141806">
    <property type="component" value="Unassembled WGS sequence"/>
</dbReference>
<dbReference type="GO" id="GO:0019432">
    <property type="term" value="P:triglyceride biosynthetic process"/>
    <property type="evidence" value="ECO:0007669"/>
    <property type="project" value="TreeGrafter"/>
</dbReference>
<reference evidence="13" key="1">
    <citation type="journal article" date="2023" name="Plant J.">
        <title>The genome of the king protea, Protea cynaroides.</title>
        <authorList>
            <person name="Chang J."/>
            <person name="Duong T.A."/>
            <person name="Schoeman C."/>
            <person name="Ma X."/>
            <person name="Roodt D."/>
            <person name="Barker N."/>
            <person name="Li Z."/>
            <person name="Van de Peer Y."/>
            <person name="Mizrachi E."/>
        </authorList>
    </citation>
    <scope>NUCLEOTIDE SEQUENCE</scope>
    <source>
        <tissue evidence="13">Young leaves</tissue>
    </source>
</reference>